<keyword evidence="1" id="KW-0732">Signal</keyword>
<dbReference type="Gene3D" id="2.60.40.2850">
    <property type="match status" value="1"/>
</dbReference>
<evidence type="ECO:0000313" key="2">
    <source>
        <dbReference type="EMBL" id="ADD43294.1"/>
    </source>
</evidence>
<dbReference type="EMBL" id="CP001778">
    <property type="protein sequence ID" value="ADD43294.1"/>
    <property type="molecule type" value="Genomic_DNA"/>
</dbReference>
<feature type="signal peptide" evidence="1">
    <location>
        <begin position="1"/>
        <end position="36"/>
    </location>
</feature>
<evidence type="ECO:0008006" key="4">
    <source>
        <dbReference type="Google" id="ProtNLM"/>
    </source>
</evidence>
<name>D3PWS2_STANL</name>
<dbReference type="KEGG" id="sna:Snas_3636"/>
<dbReference type="AlphaFoldDB" id="D3PWS2"/>
<reference evidence="2 3" key="1">
    <citation type="journal article" date="2009" name="Stand. Genomic Sci.">
        <title>Complete genome sequence of Stackebrandtia nassauensis type strain (LLR-40K-21).</title>
        <authorList>
            <person name="Munk C."/>
            <person name="Lapidus A."/>
            <person name="Copeland A."/>
            <person name="Jando M."/>
            <person name="Mayilraj S."/>
            <person name="Glavina Del Rio T."/>
            <person name="Nolan M."/>
            <person name="Chen F."/>
            <person name="Lucas S."/>
            <person name="Tice H."/>
            <person name="Cheng J.F."/>
            <person name="Han C."/>
            <person name="Detter J.C."/>
            <person name="Bruce D."/>
            <person name="Goodwin L."/>
            <person name="Chain P."/>
            <person name="Pitluck S."/>
            <person name="Goker M."/>
            <person name="Ovchinikova G."/>
            <person name="Pati A."/>
            <person name="Ivanova N."/>
            <person name="Mavromatis K."/>
            <person name="Chen A."/>
            <person name="Palaniappan K."/>
            <person name="Land M."/>
            <person name="Hauser L."/>
            <person name="Chang Y.J."/>
            <person name="Jeffries C.D."/>
            <person name="Bristow J."/>
            <person name="Eisen J.A."/>
            <person name="Markowitz V."/>
            <person name="Hugenholtz P."/>
            <person name="Kyrpides N.C."/>
            <person name="Klenk H.P."/>
        </authorList>
    </citation>
    <scope>NUCLEOTIDE SEQUENCE [LARGE SCALE GENOMIC DNA]</scope>
    <source>
        <strain evidence="3">DSM 44728 / CIP 108903 / NRRL B-16338 / NBRC 102104 / LLR-40K-21</strain>
    </source>
</reference>
<protein>
    <recommendedName>
        <fullName evidence="4">Lactococcin 972 family bacteriocin</fullName>
    </recommendedName>
</protein>
<dbReference type="Pfam" id="PF09683">
    <property type="entry name" value="Lactococcin_972"/>
    <property type="match status" value="1"/>
</dbReference>
<evidence type="ECO:0000256" key="1">
    <source>
        <dbReference type="SAM" id="SignalP"/>
    </source>
</evidence>
<sequence length="125" mass="12859">MSSPRTRSVTTLVAKGAAVATMVIMMMLGGASAAQASPGGGTSNSGDVTVQSCSGVGGGVWCRGYVNLSNGNKRCYSDYRHDTKVHGARVAGGNKRAETWQNPGIWAKTSIEVSRSVACSYAALV</sequence>
<dbReference type="HOGENOM" id="CLU_1991316_0_0_11"/>
<keyword evidence="3" id="KW-1185">Reference proteome</keyword>
<proteinExistence type="predicted"/>
<gene>
    <name evidence="2" type="ordered locus">Snas_3636</name>
</gene>
<dbReference type="InterPro" id="IPR006540">
    <property type="entry name" value="Lactococcin_972"/>
</dbReference>
<organism evidence="2 3">
    <name type="scientific">Stackebrandtia nassauensis (strain DSM 44728 / CIP 108903 / NRRL B-16338 / NBRC 102104 / LLR-40K-21)</name>
    <dbReference type="NCBI Taxonomy" id="446470"/>
    <lineage>
        <taxon>Bacteria</taxon>
        <taxon>Bacillati</taxon>
        <taxon>Actinomycetota</taxon>
        <taxon>Actinomycetes</taxon>
        <taxon>Glycomycetales</taxon>
        <taxon>Glycomycetaceae</taxon>
        <taxon>Stackebrandtia</taxon>
    </lineage>
</organism>
<feature type="chain" id="PRO_5039528824" description="Lactococcin 972 family bacteriocin" evidence="1">
    <location>
        <begin position="37"/>
        <end position="125"/>
    </location>
</feature>
<dbReference type="Proteomes" id="UP000000844">
    <property type="component" value="Chromosome"/>
</dbReference>
<accession>D3PWS2</accession>
<evidence type="ECO:0000313" key="3">
    <source>
        <dbReference type="Proteomes" id="UP000000844"/>
    </source>
</evidence>